<protein>
    <recommendedName>
        <fullName evidence="4">Importin N-terminal domain-containing protein</fullName>
    </recommendedName>
</protein>
<dbReference type="InterPro" id="IPR011989">
    <property type="entry name" value="ARM-like"/>
</dbReference>
<dbReference type="AlphaFoldDB" id="A0A0S4J2Q3"/>
<proteinExistence type="predicted"/>
<feature type="compositionally biased region" description="Polar residues" evidence="1">
    <location>
        <begin position="1003"/>
        <end position="1019"/>
    </location>
</feature>
<keyword evidence="3" id="KW-1185">Reference proteome</keyword>
<dbReference type="Proteomes" id="UP000051952">
    <property type="component" value="Unassembled WGS sequence"/>
</dbReference>
<dbReference type="GO" id="GO:0006606">
    <property type="term" value="P:protein import into nucleus"/>
    <property type="evidence" value="ECO:0007669"/>
    <property type="project" value="TreeGrafter"/>
</dbReference>
<sequence>MAEEGLPMLLGALASADNVERKRAEAALEEFLGRQGFFPTLLQRLRGGQLSSSQQLTGIAILKNMQHRMPEQDSLATLTELSQVLEHDLQNQQQHRAVVPLWVSASAKLMCRVMSNDLETVAPVQQLLFRLLSNTSTVHIGVTCCRELTVELPQEVQIQFFEPFLPALVSIALPETLVQSPPGSTFSALTSSSLHVLAEIMEQQRGSGSRDAMTLFPGATMNTCLFVSSFSLSEENDIHNQSVVEGLRLLLHMLDASHAAVLQSEKFFQAILEAIEVDVETMRSASSESYTTIQRAMALRWETLARVLKRKKSATAVVKLFRGMLEPVLRLVLETCMLPDLVLSSWDEDANAFLKMEGERRDEISWTPRDVAVDCAELMLKRFGGVWMGVVLRVGAEILATSIDGSEEIWRRREAFLFILGYFLEKSDLATLEKLGASGFTSSLVPAVLGVDLAGGAPLALSARALVLLEIILKRDTNGKNRHELCSQVLMPCIYTLDGPLTMVTAVAVTLLRRVLKYLGTSSLESPLGGGVGERALSSLLRCLTSPDLSDDVLYTFVDTSLAILRQGSALGISQAGWAATVPQLMAVWKAHLRDPNMGEMITDALALVIRNQCADDMIAAELGWLRDVLCGYLALVIRNQCADDMIAAELGWLRDVLCGYGSIEMLCIIPYVVRFIKVVMQHASMELVNTSAAALLEPLCQLLLTNDDSSIAVGAADCLGAVLYRAAGGLHHMTVVVTRSLVYIGEESEIGSAFDSPIPSSEWMATRPPTPPLSDVLIAIVVSLLREDRSEISLLNVGAYLGAVASCVSAFTEQQINRFLKTVIRRLIVDPVQSKTATGQLLLPFAILLKTHPTALVSALVRLDCLGPVLEKWVCMLPVLADDAAGVSTLARSLDALLNVLDKNSEVDGATLATLQACIVMWYDGRRKDQQRGTPLPFPLAAFVAVAKVACVVITRPLEFSSEVGEDFDNATNDSDSGDDGDDEECEDDDDDDAEEEEGVETPTTQRQRASGTSTKTPLVTSIPSTFATVLQRMVIIAPEYYTPSIQGCFSSAEGETLSWFASTMS</sequence>
<dbReference type="GO" id="GO:0005635">
    <property type="term" value="C:nuclear envelope"/>
    <property type="evidence" value="ECO:0007669"/>
    <property type="project" value="TreeGrafter"/>
</dbReference>
<gene>
    <name evidence="2" type="ORF">BSAL_82185</name>
</gene>
<reference evidence="3" key="1">
    <citation type="submission" date="2015-09" db="EMBL/GenBank/DDBJ databases">
        <authorList>
            <consortium name="Pathogen Informatics"/>
        </authorList>
    </citation>
    <scope>NUCLEOTIDE SEQUENCE [LARGE SCALE GENOMIC DNA]</scope>
    <source>
        <strain evidence="3">Lake Konstanz</strain>
    </source>
</reference>
<dbReference type="VEuPathDB" id="TriTrypDB:BSAL_82185"/>
<organism evidence="2 3">
    <name type="scientific">Bodo saltans</name>
    <name type="common">Flagellated protozoan</name>
    <dbReference type="NCBI Taxonomy" id="75058"/>
    <lineage>
        <taxon>Eukaryota</taxon>
        <taxon>Discoba</taxon>
        <taxon>Euglenozoa</taxon>
        <taxon>Kinetoplastea</taxon>
        <taxon>Metakinetoplastina</taxon>
        <taxon>Eubodonida</taxon>
        <taxon>Bodonidae</taxon>
        <taxon>Bodo</taxon>
    </lineage>
</organism>
<evidence type="ECO:0000256" key="1">
    <source>
        <dbReference type="SAM" id="MobiDB-lite"/>
    </source>
</evidence>
<dbReference type="Gene3D" id="1.25.10.10">
    <property type="entry name" value="Leucine-rich Repeat Variant"/>
    <property type="match status" value="1"/>
</dbReference>
<dbReference type="OrthoDB" id="273244at2759"/>
<evidence type="ECO:0008006" key="4">
    <source>
        <dbReference type="Google" id="ProtNLM"/>
    </source>
</evidence>
<dbReference type="OMA" id="VIRNQCA"/>
<dbReference type="InterPro" id="IPR016024">
    <property type="entry name" value="ARM-type_fold"/>
</dbReference>
<feature type="region of interest" description="Disordered" evidence="1">
    <location>
        <begin position="966"/>
        <end position="1019"/>
    </location>
</feature>
<dbReference type="GO" id="GO:0005829">
    <property type="term" value="C:cytosol"/>
    <property type="evidence" value="ECO:0007669"/>
    <property type="project" value="TreeGrafter"/>
</dbReference>
<name>A0A0S4J2Q3_BODSA</name>
<evidence type="ECO:0000313" key="3">
    <source>
        <dbReference type="Proteomes" id="UP000051952"/>
    </source>
</evidence>
<evidence type="ECO:0000313" key="2">
    <source>
        <dbReference type="EMBL" id="CUG62815.1"/>
    </source>
</evidence>
<dbReference type="PANTHER" id="PTHR10997:SF9">
    <property type="entry name" value="IMPORTIN-9"/>
    <property type="match status" value="1"/>
</dbReference>
<feature type="compositionally biased region" description="Acidic residues" evidence="1">
    <location>
        <begin position="977"/>
        <end position="1001"/>
    </location>
</feature>
<accession>A0A0S4J2Q3</accession>
<dbReference type="SUPFAM" id="SSF48371">
    <property type="entry name" value="ARM repeat"/>
    <property type="match status" value="1"/>
</dbReference>
<dbReference type="PANTHER" id="PTHR10997">
    <property type="entry name" value="IMPORTIN-7, 8, 11"/>
    <property type="match status" value="1"/>
</dbReference>
<dbReference type="EMBL" id="CYKH01000904">
    <property type="protein sequence ID" value="CUG62815.1"/>
    <property type="molecule type" value="Genomic_DNA"/>
</dbReference>